<dbReference type="KEGG" id="qsa:O6P43_024172"/>
<dbReference type="InterPro" id="IPR025521">
    <property type="entry name" value="Neprosin_propep"/>
</dbReference>
<dbReference type="InterPro" id="IPR004314">
    <property type="entry name" value="Neprosin"/>
</dbReference>
<comment type="caution">
    <text evidence="2">The sequence shown here is derived from an EMBL/GenBank/DDBJ whole genome shotgun (WGS) entry which is preliminary data.</text>
</comment>
<dbReference type="EMBL" id="JARAOO010000010">
    <property type="protein sequence ID" value="KAJ7952297.1"/>
    <property type="molecule type" value="Genomic_DNA"/>
</dbReference>
<dbReference type="PROSITE" id="PS52045">
    <property type="entry name" value="NEPROSIN_PEP_CD"/>
    <property type="match status" value="1"/>
</dbReference>
<gene>
    <name evidence="2" type="ORF">O6P43_024172</name>
</gene>
<sequence>MGFRINSDRRHRRQGKFGCGVAPSAAEAVAAVLFAALRDADQWRDKLTKEEDLELNRQLKLINKPATKSFRTEFGDIVDCIEIHKQLTFDHPLLKNHVIQMMPKTIPKGVADEAPTYTSLKFMPKKIWCPEGSVPIKRATKEDLIMGKHLKSLGLNYSASTSRHDFSVDFRGYHYALLEVRMPKYKPLYGARGRINLWNLSVNATQLSVASICIVNGPREESNSIQAGWGVNPTLYPNDSRLYIFWTADGYKTGCYNLLCPGFVQVSTKIVLGSIIKPDSVYNGPQYDLLISFHQDPITGDWWFMFQDEYVGYWPKKIFPSFNKGATYASWGGEVYSPLTEPSPAMGSGHFPEEGYGKCAYVNQIQLFSRHQTFFSPHEDFISIKADKSYCYNALDDENVTWGRYVYFGGPGNCTF</sequence>
<evidence type="ECO:0000313" key="2">
    <source>
        <dbReference type="EMBL" id="KAJ7952297.1"/>
    </source>
</evidence>
<dbReference type="PANTHER" id="PTHR31589:SF235">
    <property type="entry name" value="PROTEIN, PUTATIVE (DUF239)-RELATED"/>
    <property type="match status" value="1"/>
</dbReference>
<dbReference type="Proteomes" id="UP001163823">
    <property type="component" value="Chromosome 10"/>
</dbReference>
<keyword evidence="3" id="KW-1185">Reference proteome</keyword>
<name>A0AAD7L6C6_QUISA</name>
<feature type="domain" description="Neprosin PEP catalytic" evidence="1">
    <location>
        <begin position="168"/>
        <end position="415"/>
    </location>
</feature>
<dbReference type="Pfam" id="PF14365">
    <property type="entry name" value="Neprosin_AP"/>
    <property type="match status" value="1"/>
</dbReference>
<protein>
    <recommendedName>
        <fullName evidence="1">Neprosin PEP catalytic domain-containing protein</fullName>
    </recommendedName>
</protein>
<accession>A0AAD7L6C6</accession>
<evidence type="ECO:0000259" key="1">
    <source>
        <dbReference type="PROSITE" id="PS52045"/>
    </source>
</evidence>
<proteinExistence type="predicted"/>
<evidence type="ECO:0000313" key="3">
    <source>
        <dbReference type="Proteomes" id="UP001163823"/>
    </source>
</evidence>
<organism evidence="2 3">
    <name type="scientific">Quillaja saponaria</name>
    <name type="common">Soap bark tree</name>
    <dbReference type="NCBI Taxonomy" id="32244"/>
    <lineage>
        <taxon>Eukaryota</taxon>
        <taxon>Viridiplantae</taxon>
        <taxon>Streptophyta</taxon>
        <taxon>Embryophyta</taxon>
        <taxon>Tracheophyta</taxon>
        <taxon>Spermatophyta</taxon>
        <taxon>Magnoliopsida</taxon>
        <taxon>eudicotyledons</taxon>
        <taxon>Gunneridae</taxon>
        <taxon>Pentapetalae</taxon>
        <taxon>rosids</taxon>
        <taxon>fabids</taxon>
        <taxon>Fabales</taxon>
        <taxon>Quillajaceae</taxon>
        <taxon>Quillaja</taxon>
    </lineage>
</organism>
<dbReference type="AlphaFoldDB" id="A0AAD7L6C6"/>
<dbReference type="Pfam" id="PF03080">
    <property type="entry name" value="Neprosin"/>
    <property type="match status" value="1"/>
</dbReference>
<dbReference type="Gene3D" id="3.90.1320.10">
    <property type="entry name" value="Outer-capsid protein sigma 3, large lobe"/>
    <property type="match status" value="1"/>
</dbReference>
<dbReference type="InterPro" id="IPR053168">
    <property type="entry name" value="Glutamic_endopeptidase"/>
</dbReference>
<dbReference type="PANTHER" id="PTHR31589">
    <property type="entry name" value="PROTEIN, PUTATIVE (DUF239)-RELATED-RELATED"/>
    <property type="match status" value="1"/>
</dbReference>
<reference evidence="2" key="1">
    <citation type="journal article" date="2023" name="Science">
        <title>Elucidation of the pathway for biosynthesis of saponin adjuvants from the soapbark tree.</title>
        <authorList>
            <person name="Reed J."/>
            <person name="Orme A."/>
            <person name="El-Demerdash A."/>
            <person name="Owen C."/>
            <person name="Martin L.B.B."/>
            <person name="Misra R.C."/>
            <person name="Kikuchi S."/>
            <person name="Rejzek M."/>
            <person name="Martin A.C."/>
            <person name="Harkess A."/>
            <person name="Leebens-Mack J."/>
            <person name="Louveau T."/>
            <person name="Stephenson M.J."/>
            <person name="Osbourn A."/>
        </authorList>
    </citation>
    <scope>NUCLEOTIDE SEQUENCE</scope>
    <source>
        <strain evidence="2">S10</strain>
    </source>
</reference>